<dbReference type="Proteomes" id="UP000192934">
    <property type="component" value="Chromosome I"/>
</dbReference>
<organism evidence="2 3">
    <name type="scientific">Allosphingosinicella indica</name>
    <dbReference type="NCBI Taxonomy" id="941907"/>
    <lineage>
        <taxon>Bacteria</taxon>
        <taxon>Pseudomonadati</taxon>
        <taxon>Pseudomonadota</taxon>
        <taxon>Alphaproteobacteria</taxon>
        <taxon>Sphingomonadales</taxon>
        <taxon>Sphingomonadaceae</taxon>
        <taxon>Allosphingosinicella</taxon>
    </lineage>
</organism>
<reference evidence="3" key="1">
    <citation type="submission" date="2017-04" db="EMBL/GenBank/DDBJ databases">
        <authorList>
            <person name="Varghese N."/>
            <person name="Submissions S."/>
        </authorList>
    </citation>
    <scope>NUCLEOTIDE SEQUENCE [LARGE SCALE GENOMIC DNA]</scope>
    <source>
        <strain evidence="3">Dd16</strain>
    </source>
</reference>
<accession>A0A1X7G0R2</accession>
<dbReference type="EMBL" id="LT840185">
    <property type="protein sequence ID" value="SMF61577.1"/>
    <property type="molecule type" value="Genomic_DNA"/>
</dbReference>
<protein>
    <submittedName>
        <fullName evidence="2">Uncharacterized protein</fullName>
    </submittedName>
</protein>
<dbReference type="AlphaFoldDB" id="A0A1X7G0R2"/>
<evidence type="ECO:0000313" key="2">
    <source>
        <dbReference type="EMBL" id="SMF61577.1"/>
    </source>
</evidence>
<evidence type="ECO:0000256" key="1">
    <source>
        <dbReference type="SAM" id="MobiDB-lite"/>
    </source>
</evidence>
<name>A0A1X7G0R2_9SPHN</name>
<sequence>MAASDASALREKDRTNRPIVPAMPNSSDAGIAKTEA</sequence>
<gene>
    <name evidence="2" type="ORF">SAMN06295910_0569</name>
</gene>
<proteinExistence type="predicted"/>
<feature type="region of interest" description="Disordered" evidence="1">
    <location>
        <begin position="1"/>
        <end position="36"/>
    </location>
</feature>
<dbReference type="STRING" id="941907.SAMN06295910_0569"/>
<keyword evidence="3" id="KW-1185">Reference proteome</keyword>
<evidence type="ECO:0000313" key="3">
    <source>
        <dbReference type="Proteomes" id="UP000192934"/>
    </source>
</evidence>